<accession>A0A4Q7YNZ0</accession>
<dbReference type="AlphaFoldDB" id="A0A4Q7YNZ0"/>
<dbReference type="Pfam" id="PF10698">
    <property type="entry name" value="DUF2505"/>
    <property type="match status" value="1"/>
</dbReference>
<organism evidence="1 2">
    <name type="scientific">Fluviicoccus keumensis</name>
    <dbReference type="NCBI Taxonomy" id="1435465"/>
    <lineage>
        <taxon>Bacteria</taxon>
        <taxon>Pseudomonadati</taxon>
        <taxon>Pseudomonadota</taxon>
        <taxon>Gammaproteobacteria</taxon>
        <taxon>Moraxellales</taxon>
        <taxon>Moraxellaceae</taxon>
        <taxon>Fluviicoccus</taxon>
    </lineage>
</organism>
<dbReference type="RefSeq" id="WP_130414266.1">
    <property type="nucleotide sequence ID" value="NZ_SHKX01000013.1"/>
</dbReference>
<gene>
    <name evidence="1" type="ORF">EV700_2518</name>
</gene>
<comment type="caution">
    <text evidence="1">The sequence shown here is derived from an EMBL/GenBank/DDBJ whole genome shotgun (WGS) entry which is preliminary data.</text>
</comment>
<dbReference type="OrthoDB" id="7062407at2"/>
<protein>
    <submittedName>
        <fullName evidence="1">Uncharacterized protein DUF2505</fullName>
    </submittedName>
</protein>
<dbReference type="EMBL" id="SHKX01000013">
    <property type="protein sequence ID" value="RZU38583.1"/>
    <property type="molecule type" value="Genomic_DNA"/>
</dbReference>
<sequence>MKFRETIRHCLPAGRLLSAYANPAFYPAKYAATDARDIRVLDTDNDDGRFHIRVSRTVPAEIPVPAFARGWFPGEITLVQTDRWDRRSGTGSVEIEFTGLPVRIDCGLTLAETDGAMVETLDFEIRVDVPLLGGKLAKLLAEDLQLKFAKDTEVTLALLPEFG</sequence>
<dbReference type="Proteomes" id="UP000292423">
    <property type="component" value="Unassembled WGS sequence"/>
</dbReference>
<name>A0A4Q7YNZ0_9GAMM</name>
<reference evidence="1 2" key="1">
    <citation type="submission" date="2019-02" db="EMBL/GenBank/DDBJ databases">
        <title>Genomic Encyclopedia of Type Strains, Phase IV (KMG-IV): sequencing the most valuable type-strain genomes for metagenomic binning, comparative biology and taxonomic classification.</title>
        <authorList>
            <person name="Goeker M."/>
        </authorList>
    </citation>
    <scope>NUCLEOTIDE SEQUENCE [LARGE SCALE GENOMIC DNA]</scope>
    <source>
        <strain evidence="1 2">DSM 105135</strain>
    </source>
</reference>
<evidence type="ECO:0000313" key="2">
    <source>
        <dbReference type="Proteomes" id="UP000292423"/>
    </source>
</evidence>
<proteinExistence type="predicted"/>
<keyword evidence="2" id="KW-1185">Reference proteome</keyword>
<dbReference type="InterPro" id="IPR019639">
    <property type="entry name" value="DUF2505"/>
</dbReference>
<evidence type="ECO:0000313" key="1">
    <source>
        <dbReference type="EMBL" id="RZU38583.1"/>
    </source>
</evidence>